<gene>
    <name evidence="3" type="ORF">CFX0092_B0083</name>
</gene>
<evidence type="ECO:0000259" key="2">
    <source>
        <dbReference type="PROSITE" id="PS51781"/>
    </source>
</evidence>
<accession>A0A161JZD6</accession>
<dbReference type="Pfam" id="PF08239">
    <property type="entry name" value="SH3_3"/>
    <property type="match status" value="1"/>
</dbReference>
<proteinExistence type="predicted"/>
<dbReference type="Gene3D" id="2.30.30.40">
    <property type="entry name" value="SH3 Domains"/>
    <property type="match status" value="1"/>
</dbReference>
<dbReference type="InterPro" id="IPR003646">
    <property type="entry name" value="SH3-like_bac-type"/>
</dbReference>
<protein>
    <recommendedName>
        <fullName evidence="2">SH3b domain-containing protein</fullName>
    </recommendedName>
</protein>
<feature type="region of interest" description="Disordered" evidence="1">
    <location>
        <begin position="112"/>
        <end position="147"/>
    </location>
</feature>
<name>A0A161JZD6_9CHLR</name>
<organism evidence="3 4">
    <name type="scientific">Candidatus Promineifilum breve</name>
    <dbReference type="NCBI Taxonomy" id="1806508"/>
    <lineage>
        <taxon>Bacteria</taxon>
        <taxon>Bacillati</taxon>
        <taxon>Chloroflexota</taxon>
        <taxon>Ardenticatenia</taxon>
        <taxon>Candidatus Promineifilales</taxon>
        <taxon>Candidatus Promineifilaceae</taxon>
        <taxon>Candidatus Promineifilum</taxon>
    </lineage>
</organism>
<feature type="compositionally biased region" description="Pro residues" evidence="1">
    <location>
        <begin position="234"/>
        <end position="246"/>
    </location>
</feature>
<feature type="region of interest" description="Disordered" evidence="1">
    <location>
        <begin position="218"/>
        <end position="246"/>
    </location>
</feature>
<feature type="compositionally biased region" description="Low complexity" evidence="1">
    <location>
        <begin position="218"/>
        <end position="233"/>
    </location>
</feature>
<feature type="domain" description="SH3b" evidence="2">
    <location>
        <begin position="139"/>
        <end position="215"/>
    </location>
</feature>
<dbReference type="SUPFAM" id="SSF50044">
    <property type="entry name" value="SH3-domain"/>
    <property type="match status" value="1"/>
</dbReference>
<evidence type="ECO:0000256" key="1">
    <source>
        <dbReference type="SAM" id="MobiDB-lite"/>
    </source>
</evidence>
<dbReference type="EMBL" id="LN890656">
    <property type="protein sequence ID" value="CUS05617.1"/>
    <property type="molecule type" value="Genomic_DNA"/>
</dbReference>
<keyword evidence="4" id="KW-1185">Reference proteome</keyword>
<dbReference type="SMART" id="SM00287">
    <property type="entry name" value="SH3b"/>
    <property type="match status" value="1"/>
</dbReference>
<sequence>MVFGSGLVNRDWLVAPGAVVGLGAAHLTELEVTMRSRLSGLLFTFVLLLSLAACGPGGGEAGRGVAAGQPDGATATPAAAADTMATAVAAGIAATLDAQATADAAVAITPDAQPTAAPASPSAAPPTATATVTATTTPSPTATITASPTPCQWALTADLNAFVRRGPGTNYDELGALQAGETVAIISRDVTSSWWVIPFGGRDGWVADSVVSVNECPSDVPVSTPPATSTPTTTPTPLPTATPAFNPPPLIAEVELTIKRDIDYPSTGHCQKAIPFHVTGLVSDASGIDVVSIFWTIQDYVHEDFRDPERQIYRPVGERETEVSRMVLVADLDPTGQGLVGRYEHEFIAPKPQEYAVDGGPGNDTDYLFRWVSWYIVARDKTNKVSFYYGQTQQMITCLYQ</sequence>
<reference evidence="3" key="1">
    <citation type="submission" date="2016-01" db="EMBL/GenBank/DDBJ databases">
        <authorList>
            <person name="Mcilroy J.S."/>
            <person name="Karst M S."/>
            <person name="Albertsen M."/>
        </authorList>
    </citation>
    <scope>NUCLEOTIDE SEQUENCE</scope>
    <source>
        <strain evidence="3">Cfx-K</strain>
    </source>
</reference>
<evidence type="ECO:0000313" key="3">
    <source>
        <dbReference type="EMBL" id="CUS05617.1"/>
    </source>
</evidence>
<dbReference type="KEGG" id="pbf:CFX0092_B0083"/>
<evidence type="ECO:0000313" key="4">
    <source>
        <dbReference type="Proteomes" id="UP000215027"/>
    </source>
</evidence>
<dbReference type="AlphaFoldDB" id="A0A161JZD6"/>
<dbReference type="Proteomes" id="UP000215027">
    <property type="component" value="Chromosome II"/>
</dbReference>
<dbReference type="InterPro" id="IPR036028">
    <property type="entry name" value="SH3-like_dom_sf"/>
</dbReference>
<dbReference type="PROSITE" id="PS51781">
    <property type="entry name" value="SH3B"/>
    <property type="match status" value="1"/>
</dbReference>